<proteinExistence type="predicted"/>
<evidence type="ECO:0000313" key="2">
    <source>
        <dbReference type="Proteomes" id="UP001187203"/>
    </source>
</evidence>
<comment type="caution">
    <text evidence="1">The sequence shown here is derived from an EMBL/GenBank/DDBJ whole genome shotgun (WGS) entry which is preliminary data.</text>
</comment>
<dbReference type="RefSeq" id="WP_317277245.1">
    <property type="nucleotide sequence ID" value="NZ_JAWJWH010000027.1"/>
</dbReference>
<name>A0ABU3YWP1_9HYPH</name>
<sequence>MNALEIAKFLLDETGKKTGRKGTTQDINDVVAKVIAAEFPDTSSDLLREAMWIVNDILSKDEHFRLRKIDPVNITGLDIDTPENGEPICERVNPAALYVDPAYQRQIGARGLRQIRKIVEAWDWNKFKPPICAYAVHDGVTVLKVLDGQHTAIAAASHPEVDFIPIMIVEASATSQQAAAFVGQNTERLQVTPLQLHQSSLVARDLDAMTIDLVCQQAGVTVLRHPGAGGAAKPGQTVAINAIAALINKRGNTQSREILEVLAKAGFAPILKDQIKAVELLLTSEEYSTVLKSDDLVAAIRGTWIADLDAAKQMALAQKWPLWRSLAIVWNRKCKKSRSTSFKTMRAA</sequence>
<dbReference type="EMBL" id="JAWJWI010000027">
    <property type="protein sequence ID" value="MDV4190295.1"/>
    <property type="molecule type" value="Genomic_DNA"/>
</dbReference>
<evidence type="ECO:0000313" key="1">
    <source>
        <dbReference type="EMBL" id="MDV4190295.1"/>
    </source>
</evidence>
<accession>A0ABU3YWP1</accession>
<keyword evidence="2" id="KW-1185">Reference proteome</keyword>
<reference evidence="2" key="1">
    <citation type="journal article" date="2023" name="Int. J. Mol. Sci.">
        <title>Genomic and Metabolic Characterization of Plant Growth-Promoting Rhizobacteria Isolated from Nodules of Clovers Grown in Non-Farmed Soil.</title>
        <authorList>
            <person name="Wojcik M."/>
            <person name="Koper P."/>
            <person name="Zebracki K."/>
            <person name="Marczak M."/>
            <person name="Mazur A."/>
        </authorList>
    </citation>
    <scope>NUCLEOTIDE SEQUENCE [LARGE SCALE GENOMIC DNA]</scope>
    <source>
        <strain evidence="2">KB12</strain>
    </source>
</reference>
<organism evidence="1 2">
    <name type="scientific">Rhizobium brockwellii</name>
    <dbReference type="NCBI Taxonomy" id="3019932"/>
    <lineage>
        <taxon>Bacteria</taxon>
        <taxon>Pseudomonadati</taxon>
        <taxon>Pseudomonadota</taxon>
        <taxon>Alphaproteobacteria</taxon>
        <taxon>Hyphomicrobiales</taxon>
        <taxon>Rhizobiaceae</taxon>
        <taxon>Rhizobium/Agrobacterium group</taxon>
        <taxon>Rhizobium</taxon>
    </lineage>
</organism>
<protein>
    <submittedName>
        <fullName evidence="1">DUF6551 family protein</fullName>
    </submittedName>
</protein>
<dbReference type="Proteomes" id="UP001187203">
    <property type="component" value="Unassembled WGS sequence"/>
</dbReference>
<gene>
    <name evidence="1" type="ORF">R1523_32905</name>
</gene>